<feature type="transmembrane region" description="Helical" evidence="8">
    <location>
        <begin position="205"/>
        <end position="225"/>
    </location>
</feature>
<evidence type="ECO:0000256" key="6">
    <source>
        <dbReference type="ARBA" id="ARBA00022989"/>
    </source>
</evidence>
<protein>
    <recommendedName>
        <fullName evidence="9">Major facilitator superfamily (MFS) profile domain-containing protein</fullName>
    </recommendedName>
</protein>
<feature type="transmembrane region" description="Helical" evidence="8">
    <location>
        <begin position="180"/>
        <end position="199"/>
    </location>
</feature>
<feature type="transmembrane region" description="Helical" evidence="8">
    <location>
        <begin position="145"/>
        <end position="168"/>
    </location>
</feature>
<name>A0A9P0D7P3_9CUCU</name>
<keyword evidence="5 8" id="KW-0812">Transmembrane</keyword>
<keyword evidence="2" id="KW-0813">Transport</keyword>
<keyword evidence="3" id="KW-1003">Cell membrane</keyword>
<evidence type="ECO:0000256" key="7">
    <source>
        <dbReference type="ARBA" id="ARBA00023136"/>
    </source>
</evidence>
<proteinExistence type="predicted"/>
<dbReference type="AlphaFoldDB" id="A0A9P0D7P3"/>
<reference evidence="10" key="1">
    <citation type="submission" date="2022-01" db="EMBL/GenBank/DDBJ databases">
        <authorList>
            <person name="King R."/>
        </authorList>
    </citation>
    <scope>NUCLEOTIDE SEQUENCE</scope>
</reference>
<dbReference type="PANTHER" id="PTHR48021">
    <property type="match status" value="1"/>
</dbReference>
<dbReference type="InterPro" id="IPR020846">
    <property type="entry name" value="MFS_dom"/>
</dbReference>
<dbReference type="Proteomes" id="UP001153636">
    <property type="component" value="Chromosome 6"/>
</dbReference>
<evidence type="ECO:0000313" key="10">
    <source>
        <dbReference type="EMBL" id="CAH1111737.1"/>
    </source>
</evidence>
<dbReference type="GO" id="GO:0022857">
    <property type="term" value="F:transmembrane transporter activity"/>
    <property type="evidence" value="ECO:0007669"/>
    <property type="project" value="InterPro"/>
</dbReference>
<dbReference type="InterPro" id="IPR036259">
    <property type="entry name" value="MFS_trans_sf"/>
</dbReference>
<evidence type="ECO:0000256" key="3">
    <source>
        <dbReference type="ARBA" id="ARBA00022475"/>
    </source>
</evidence>
<dbReference type="SUPFAM" id="SSF103473">
    <property type="entry name" value="MFS general substrate transporter"/>
    <property type="match status" value="1"/>
</dbReference>
<keyword evidence="7 8" id="KW-0472">Membrane</keyword>
<feature type="transmembrane region" description="Helical" evidence="8">
    <location>
        <begin position="122"/>
        <end position="139"/>
    </location>
</feature>
<comment type="subcellular location">
    <subcellularLocation>
        <location evidence="1">Cell membrane</location>
        <topology evidence="1">Multi-pass membrane protein</topology>
    </subcellularLocation>
</comment>
<organism evidence="10 11">
    <name type="scientific">Psylliodes chrysocephalus</name>
    <dbReference type="NCBI Taxonomy" id="3402493"/>
    <lineage>
        <taxon>Eukaryota</taxon>
        <taxon>Metazoa</taxon>
        <taxon>Ecdysozoa</taxon>
        <taxon>Arthropoda</taxon>
        <taxon>Hexapoda</taxon>
        <taxon>Insecta</taxon>
        <taxon>Pterygota</taxon>
        <taxon>Neoptera</taxon>
        <taxon>Endopterygota</taxon>
        <taxon>Coleoptera</taxon>
        <taxon>Polyphaga</taxon>
        <taxon>Cucujiformia</taxon>
        <taxon>Chrysomeloidea</taxon>
        <taxon>Chrysomelidae</taxon>
        <taxon>Galerucinae</taxon>
        <taxon>Alticini</taxon>
        <taxon>Psylliodes</taxon>
    </lineage>
</organism>
<feature type="transmembrane region" description="Helical" evidence="8">
    <location>
        <begin position="453"/>
        <end position="476"/>
    </location>
</feature>
<evidence type="ECO:0000256" key="4">
    <source>
        <dbReference type="ARBA" id="ARBA00022597"/>
    </source>
</evidence>
<feature type="transmembrane region" description="Helical" evidence="8">
    <location>
        <begin position="323"/>
        <end position="344"/>
    </location>
</feature>
<accession>A0A9P0D7P3</accession>
<keyword evidence="4" id="KW-0762">Sugar transport</keyword>
<feature type="transmembrane region" description="Helical" evidence="8">
    <location>
        <begin position="291"/>
        <end position="317"/>
    </location>
</feature>
<evidence type="ECO:0000259" key="9">
    <source>
        <dbReference type="PROSITE" id="PS50850"/>
    </source>
</evidence>
<dbReference type="EMBL" id="OV651818">
    <property type="protein sequence ID" value="CAH1111737.1"/>
    <property type="molecule type" value="Genomic_DNA"/>
</dbReference>
<evidence type="ECO:0000256" key="1">
    <source>
        <dbReference type="ARBA" id="ARBA00004651"/>
    </source>
</evidence>
<dbReference type="PROSITE" id="PS50850">
    <property type="entry name" value="MFS"/>
    <property type="match status" value="1"/>
</dbReference>
<gene>
    <name evidence="10" type="ORF">PSYICH_LOCUS11845</name>
</gene>
<feature type="transmembrane region" description="Helical" evidence="8">
    <location>
        <begin position="44"/>
        <end position="67"/>
    </location>
</feature>
<sequence length="495" mass="54914">MDGKRSGESDVMLQEINYVPTRTECSDNQQLKAENNVKRSDTPFLWFVVLTVILLMLVGCTSFGWASPAVIKLKSENPEVNPLGRPITTVEISVLAGMPVLSSLIGSYMIPRLADIVGRKTSLQITAIGMFASIVGIAFSSKIYLLIISCAILSNLFAGTWGILPIYLTEICEDHNRTKFGCLMSACIPLGQLYCYVFGPPFSLKYFTLITAAPLLPFFALFLFAPESPVYLLSKGKKEDCMKALMKLRRNKSKTELEIDFDRIKLSLRDTMDTKPDLTALVKTRESRIGLLISMMPVSGQYLCGVPVMMSLLAPIFNESSTLLSGNMIAVIVGVVKLLTFIITSSIIEKTGRKPMLVLSSVGSGISTLVIGLYFYLKYINSVFIEKLQWLPIASVFLYIISYSLGLGPIPQCVPSEMFLPHQRSTAQAFISAYANALYAFYLFVYPLLAEAIGSYSCFWIFSGTCFAGAVVFYYVMPETRGKSILEIQEMLKRY</sequence>
<feature type="domain" description="Major facilitator superfamily (MFS) profile" evidence="9">
    <location>
        <begin position="48"/>
        <end position="481"/>
    </location>
</feature>
<evidence type="ECO:0000313" key="11">
    <source>
        <dbReference type="Proteomes" id="UP001153636"/>
    </source>
</evidence>
<evidence type="ECO:0000256" key="2">
    <source>
        <dbReference type="ARBA" id="ARBA00022448"/>
    </source>
</evidence>
<dbReference type="PANTHER" id="PTHR48021:SF47">
    <property type="entry name" value="GH17672P"/>
    <property type="match status" value="1"/>
</dbReference>
<feature type="transmembrane region" description="Helical" evidence="8">
    <location>
        <begin position="87"/>
        <end position="110"/>
    </location>
</feature>
<dbReference type="InterPro" id="IPR050549">
    <property type="entry name" value="MFS_Trehalose_Transporter"/>
</dbReference>
<dbReference type="Pfam" id="PF00083">
    <property type="entry name" value="Sugar_tr"/>
    <property type="match status" value="1"/>
</dbReference>
<keyword evidence="11" id="KW-1185">Reference proteome</keyword>
<dbReference type="InterPro" id="IPR005828">
    <property type="entry name" value="MFS_sugar_transport-like"/>
</dbReference>
<feature type="transmembrane region" description="Helical" evidence="8">
    <location>
        <begin position="429"/>
        <end position="447"/>
    </location>
</feature>
<feature type="transmembrane region" description="Helical" evidence="8">
    <location>
        <begin position="389"/>
        <end position="408"/>
    </location>
</feature>
<evidence type="ECO:0000256" key="5">
    <source>
        <dbReference type="ARBA" id="ARBA00022692"/>
    </source>
</evidence>
<dbReference type="FunFam" id="1.20.1250.20:FF:000218">
    <property type="entry name" value="facilitated trehalose transporter Tret1"/>
    <property type="match status" value="1"/>
</dbReference>
<feature type="transmembrane region" description="Helical" evidence="8">
    <location>
        <begin position="356"/>
        <end position="377"/>
    </location>
</feature>
<evidence type="ECO:0000256" key="8">
    <source>
        <dbReference type="SAM" id="Phobius"/>
    </source>
</evidence>
<dbReference type="GO" id="GO:0005886">
    <property type="term" value="C:plasma membrane"/>
    <property type="evidence" value="ECO:0007669"/>
    <property type="project" value="UniProtKB-SubCell"/>
</dbReference>
<keyword evidence="6 8" id="KW-1133">Transmembrane helix</keyword>
<dbReference type="Gene3D" id="1.20.1250.20">
    <property type="entry name" value="MFS general substrate transporter like domains"/>
    <property type="match status" value="1"/>
</dbReference>
<dbReference type="OrthoDB" id="6696619at2759"/>